<evidence type="ECO:0000256" key="2">
    <source>
        <dbReference type="ARBA" id="ARBA00023315"/>
    </source>
</evidence>
<dbReference type="Proteomes" id="UP001212841">
    <property type="component" value="Unassembled WGS sequence"/>
</dbReference>
<dbReference type="FunFam" id="3.40.630.10:FF:000081">
    <property type="entry name" value="Peptide hydrolase"/>
    <property type="match status" value="1"/>
</dbReference>
<gene>
    <name evidence="5" type="ORF">HK097_004051</name>
</gene>
<dbReference type="InterPro" id="IPR007484">
    <property type="entry name" value="Peptidase_M28"/>
</dbReference>
<dbReference type="PANTHER" id="PTHR12283:SF6">
    <property type="entry name" value="GLUTAMINYL-PEPTIDE CYCLOTRANSFERASE-RELATED"/>
    <property type="match status" value="1"/>
</dbReference>
<dbReference type="Pfam" id="PF04389">
    <property type="entry name" value="Peptidase_M28"/>
    <property type="match status" value="1"/>
</dbReference>
<dbReference type="InterPro" id="IPR037457">
    <property type="entry name" value="M28_QC"/>
</dbReference>
<accession>A0AAD5X909</accession>
<evidence type="ECO:0000259" key="4">
    <source>
        <dbReference type="Pfam" id="PF04389"/>
    </source>
</evidence>
<evidence type="ECO:0000256" key="1">
    <source>
        <dbReference type="ARBA" id="ARBA00022679"/>
    </source>
</evidence>
<keyword evidence="1" id="KW-0808">Transferase</keyword>
<dbReference type="Gene3D" id="3.40.630.10">
    <property type="entry name" value="Zn peptidases"/>
    <property type="match status" value="1"/>
</dbReference>
<dbReference type="GO" id="GO:0008233">
    <property type="term" value="F:peptidase activity"/>
    <property type="evidence" value="ECO:0007669"/>
    <property type="project" value="UniProtKB-KW"/>
</dbReference>
<feature type="domain" description="Peptidase M28" evidence="4">
    <location>
        <begin position="134"/>
        <end position="375"/>
    </location>
</feature>
<evidence type="ECO:0000313" key="6">
    <source>
        <dbReference type="Proteomes" id="UP001212841"/>
    </source>
</evidence>
<evidence type="ECO:0000256" key="3">
    <source>
        <dbReference type="RuleBase" id="RU361240"/>
    </source>
</evidence>
<proteinExistence type="inferred from homology"/>
<dbReference type="PANTHER" id="PTHR12283">
    <property type="entry name" value="GLUTAMINYL-PEPTIDE CYCLOTRANSFERASE"/>
    <property type="match status" value="1"/>
</dbReference>
<dbReference type="SUPFAM" id="SSF53187">
    <property type="entry name" value="Zn-dependent exopeptidases"/>
    <property type="match status" value="1"/>
</dbReference>
<dbReference type="GO" id="GO:0016603">
    <property type="term" value="F:glutaminyl-peptide cyclotransferase activity"/>
    <property type="evidence" value="ECO:0007669"/>
    <property type="project" value="InterPro"/>
</dbReference>
<dbReference type="GO" id="GO:0006508">
    <property type="term" value="P:proteolysis"/>
    <property type="evidence" value="ECO:0007669"/>
    <property type="project" value="UniProtKB-KW"/>
</dbReference>
<dbReference type="InterPro" id="IPR040234">
    <property type="entry name" value="QC/QCL"/>
</dbReference>
<dbReference type="EMBL" id="JADGJD010000020">
    <property type="protein sequence ID" value="KAJ3056787.1"/>
    <property type="molecule type" value="Genomic_DNA"/>
</dbReference>
<organism evidence="5 6">
    <name type="scientific">Rhizophlyctis rosea</name>
    <dbReference type="NCBI Taxonomy" id="64517"/>
    <lineage>
        <taxon>Eukaryota</taxon>
        <taxon>Fungi</taxon>
        <taxon>Fungi incertae sedis</taxon>
        <taxon>Chytridiomycota</taxon>
        <taxon>Chytridiomycota incertae sedis</taxon>
        <taxon>Chytridiomycetes</taxon>
        <taxon>Rhizophlyctidales</taxon>
        <taxon>Rhizophlyctidaceae</taxon>
        <taxon>Rhizophlyctis</taxon>
    </lineage>
</organism>
<dbReference type="EC" id="3.4.-.-" evidence="3"/>
<sequence>MRSPNDRFRLLYKMAAKHYTRKRALISCSIITVLILTIGLSFLGHSNASSPPPDRFRTFSSPNNLNALSSLSSQTSYSPSGPLLSPFLIPRVSGTEGNRKVQTHIINTFKALNWTIEEDHFNSTTPLGEKPFNNIIVTKNPHASHKLVLAAHYDSKYFKDFDFIGATDSAIPCAILVDIATSLNPLLKTQLEVSKQKANDLTLQIIFFDGEEAFVDWTETDSLYGSRHLAQKWEQTIITPSTASTQNSFTNVLSQIDVLVLLDLLGHADATIFNTQESTTWMWDRVVDIQSRLANAGLMSENLDEVMDQRNGHGYFITSQHYGGAVEDDHIPFLKRGVPIVHAIAQPFPKAWHTKDDTAEGISEEAVRDLALIFRVLVAEYLGLVPK</sequence>
<comment type="similarity">
    <text evidence="3">Belongs to the peptidase M28 family.</text>
</comment>
<keyword evidence="2" id="KW-0012">Acyltransferase</keyword>
<reference evidence="5" key="1">
    <citation type="submission" date="2020-05" db="EMBL/GenBank/DDBJ databases">
        <title>Phylogenomic resolution of chytrid fungi.</title>
        <authorList>
            <person name="Stajich J.E."/>
            <person name="Amses K."/>
            <person name="Simmons R."/>
            <person name="Seto K."/>
            <person name="Myers J."/>
            <person name="Bonds A."/>
            <person name="Quandt C.A."/>
            <person name="Barry K."/>
            <person name="Liu P."/>
            <person name="Grigoriev I."/>
            <person name="Longcore J.E."/>
            <person name="James T.Y."/>
        </authorList>
    </citation>
    <scope>NUCLEOTIDE SEQUENCE</scope>
    <source>
        <strain evidence="5">JEL0318</strain>
    </source>
</reference>
<keyword evidence="6" id="KW-1185">Reference proteome</keyword>
<keyword evidence="3" id="KW-0378">Hydrolase</keyword>
<keyword evidence="3" id="KW-0645">Protease</keyword>
<dbReference type="AlphaFoldDB" id="A0AAD5X909"/>
<dbReference type="CDD" id="cd03880">
    <property type="entry name" value="M28_QC_like"/>
    <property type="match status" value="1"/>
</dbReference>
<protein>
    <recommendedName>
        <fullName evidence="3">Peptide hydrolase</fullName>
        <ecNumber evidence="3">3.4.-.-</ecNumber>
    </recommendedName>
</protein>
<dbReference type="GO" id="GO:0008270">
    <property type="term" value="F:zinc ion binding"/>
    <property type="evidence" value="ECO:0007669"/>
    <property type="project" value="TreeGrafter"/>
</dbReference>
<evidence type="ECO:0000313" key="5">
    <source>
        <dbReference type="EMBL" id="KAJ3056787.1"/>
    </source>
</evidence>
<comment type="caution">
    <text evidence="5">The sequence shown here is derived from an EMBL/GenBank/DDBJ whole genome shotgun (WGS) entry which is preliminary data.</text>
</comment>
<name>A0AAD5X909_9FUNG</name>
<keyword evidence="3" id="KW-0479">Metal-binding</keyword>
<keyword evidence="3" id="KW-0862">Zinc</keyword>